<evidence type="ECO:0000313" key="4">
    <source>
        <dbReference type="EMBL" id="KAH7961142.1"/>
    </source>
</evidence>
<dbReference type="PANTHER" id="PTHR47331:SF5">
    <property type="entry name" value="RIBONUCLEASE H"/>
    <property type="match status" value="1"/>
</dbReference>
<accession>A0A9D4PYB6</accession>
<evidence type="ECO:0000256" key="2">
    <source>
        <dbReference type="SAM" id="MobiDB-lite"/>
    </source>
</evidence>
<feature type="region of interest" description="Disordered" evidence="2">
    <location>
        <begin position="120"/>
        <end position="169"/>
    </location>
</feature>
<reference evidence="4" key="2">
    <citation type="submission" date="2021-09" db="EMBL/GenBank/DDBJ databases">
        <authorList>
            <person name="Jia N."/>
            <person name="Wang J."/>
            <person name="Shi W."/>
            <person name="Du L."/>
            <person name="Sun Y."/>
            <person name="Zhan W."/>
            <person name="Jiang J."/>
            <person name="Wang Q."/>
            <person name="Zhang B."/>
            <person name="Ji P."/>
            <person name="Sakyi L.B."/>
            <person name="Cui X."/>
            <person name="Yuan T."/>
            <person name="Jiang B."/>
            <person name="Yang W."/>
            <person name="Lam T.T.-Y."/>
            <person name="Chang Q."/>
            <person name="Ding S."/>
            <person name="Wang X."/>
            <person name="Zhu J."/>
            <person name="Ruan X."/>
            <person name="Zhao L."/>
            <person name="Wei J."/>
            <person name="Que T."/>
            <person name="Du C."/>
            <person name="Cheng J."/>
            <person name="Dai P."/>
            <person name="Han X."/>
            <person name="Huang E."/>
            <person name="Gao Y."/>
            <person name="Liu J."/>
            <person name="Shao H."/>
            <person name="Ye R."/>
            <person name="Li L."/>
            <person name="Wei W."/>
            <person name="Wang X."/>
            <person name="Wang C."/>
            <person name="Huo Q."/>
            <person name="Li W."/>
            <person name="Guo W."/>
            <person name="Chen H."/>
            <person name="Chen S."/>
            <person name="Zhou L."/>
            <person name="Zhou L."/>
            <person name="Ni X."/>
            <person name="Tian J."/>
            <person name="Zhou Y."/>
            <person name="Sheng Y."/>
            <person name="Liu T."/>
            <person name="Pan Y."/>
            <person name="Xia L."/>
            <person name="Li J."/>
            <person name="Zhao F."/>
            <person name="Cao W."/>
        </authorList>
    </citation>
    <scope>NUCLEOTIDE SEQUENCE</scope>
    <source>
        <strain evidence="4">Rsan-2018</strain>
        <tissue evidence="4">Larvae</tissue>
    </source>
</reference>
<keyword evidence="1" id="KW-0862">Zinc</keyword>
<comment type="caution">
    <text evidence="4">The sequence shown here is derived from an EMBL/GenBank/DDBJ whole genome shotgun (WGS) entry which is preliminary data.</text>
</comment>
<feature type="region of interest" description="Disordered" evidence="2">
    <location>
        <begin position="946"/>
        <end position="965"/>
    </location>
</feature>
<name>A0A9D4PYB6_RHISA</name>
<dbReference type="AlphaFoldDB" id="A0A9D4PYB6"/>
<evidence type="ECO:0000256" key="1">
    <source>
        <dbReference type="PROSITE-ProRule" id="PRU00047"/>
    </source>
</evidence>
<feature type="compositionally biased region" description="Basic and acidic residues" evidence="2">
    <location>
        <begin position="686"/>
        <end position="699"/>
    </location>
</feature>
<dbReference type="Proteomes" id="UP000821837">
    <property type="component" value="Chromosome 3"/>
</dbReference>
<dbReference type="InterPro" id="IPR005312">
    <property type="entry name" value="DUF1759"/>
</dbReference>
<feature type="domain" description="CCHC-type" evidence="3">
    <location>
        <begin position="440"/>
        <end position="455"/>
    </location>
</feature>
<dbReference type="Pfam" id="PF03564">
    <property type="entry name" value="DUF1759"/>
    <property type="match status" value="1"/>
</dbReference>
<protein>
    <recommendedName>
        <fullName evidence="3">CCHC-type domain-containing protein</fullName>
    </recommendedName>
</protein>
<evidence type="ECO:0000313" key="5">
    <source>
        <dbReference type="Proteomes" id="UP000821837"/>
    </source>
</evidence>
<feature type="region of interest" description="Disordered" evidence="2">
    <location>
        <begin position="684"/>
        <end position="926"/>
    </location>
</feature>
<proteinExistence type="predicted"/>
<feature type="compositionally biased region" description="Basic residues" evidence="2">
    <location>
        <begin position="896"/>
        <end position="917"/>
    </location>
</feature>
<dbReference type="VEuPathDB" id="VectorBase:RSAN_034444"/>
<dbReference type="GO" id="GO:0003676">
    <property type="term" value="F:nucleic acid binding"/>
    <property type="evidence" value="ECO:0007669"/>
    <property type="project" value="InterPro"/>
</dbReference>
<keyword evidence="1" id="KW-0479">Metal-binding</keyword>
<dbReference type="PROSITE" id="PS50158">
    <property type="entry name" value="ZF_CCHC"/>
    <property type="match status" value="1"/>
</dbReference>
<dbReference type="GO" id="GO:0008270">
    <property type="term" value="F:zinc ion binding"/>
    <property type="evidence" value="ECO:0007669"/>
    <property type="project" value="UniProtKB-KW"/>
</dbReference>
<organism evidence="4 5">
    <name type="scientific">Rhipicephalus sanguineus</name>
    <name type="common">Brown dog tick</name>
    <name type="synonym">Ixodes sanguineus</name>
    <dbReference type="NCBI Taxonomy" id="34632"/>
    <lineage>
        <taxon>Eukaryota</taxon>
        <taxon>Metazoa</taxon>
        <taxon>Ecdysozoa</taxon>
        <taxon>Arthropoda</taxon>
        <taxon>Chelicerata</taxon>
        <taxon>Arachnida</taxon>
        <taxon>Acari</taxon>
        <taxon>Parasitiformes</taxon>
        <taxon>Ixodida</taxon>
        <taxon>Ixodoidea</taxon>
        <taxon>Ixodidae</taxon>
        <taxon>Rhipicephalinae</taxon>
        <taxon>Rhipicephalus</taxon>
        <taxon>Rhipicephalus</taxon>
    </lineage>
</organism>
<sequence length="1025" mass="115187">MTTGRYRYLQLRFPNQTEEKAMHYPNPDVLTALRKPYKVSEGEKEEFGNLSQIWHSELMERTREPYSEKNVELGNLNKQILDATDDDAYDEELEAAEDYDRKVSYAVSRARFFLREHANTATARRTSRPEATLPNPDVAGAGSSAHAEVTDAAPRVTEGTPGPATAPRHRTVVLPKLQIPTFSGALRDWQTFWDHFSATIHRNEDLLPIEKFKYLLSYLSGAAKRAIEGIRLTEDNYAIAIRTLTERFGRRDLLINEHIDHLLALPPVKSSADVDKLRLLYDKVQFRVSALTGLGVSPDQYNVVLNRVLMKCLPDDLAILYRQKSKEAAQDTFGIATPEERARQVAEMLSFLRIQIEVREEGRPGRTPSAFSRFLPDEDVEPPSAPTGHLPTASALAAESVPITEEVCRLCSSCQHTIADCNVQLSAEEKRARLRTARCCYRCGWQNHIARFCRRARSIICSKCNRRHLTILCELFTPAAPTRANATTVNQDDPRIAGRGTNTPSVTSAPSALSGINAVLLQTGRVWIECGSQKRLVRILLDSGSQRTFIRADVSKDLRCPVIGTEELSLVTFGHSKPREVMRSRRVALTLRGQRRDIVVTVEALEVPEVCAVTSPPLSTDILQLLCDKNYDAADNFHPDTWYPQEVSVLLGSDVYWKVATGKVDHLTSNLTAMETKFGWTIQGTTERERSSAFPRCDRGGPPSQRRPFFRGCALQTARPPRYPRVLQGGSGGGFDGARGPRRGFGVRPPFHGNDTSSRDYDHTRYGDCRDDAVDGPRSLPDRTQQGRPQWRQRGRSVTPPTQPSAWKENWRTRTSQGARSSNDRRGCWESRSFYSRSGSSNSETDRVRTHISGDSGRETMMATSSSRARSRNVAAENSHRVAVRIASESRELTRGAKRQRESHRKRDWSVRAKKTAAQRDQGTRSHWERVPITTRRMSFRLRPAAVETKHEQPTSPPTHTSVRKVTDSMEPAAVVTSKAATLGAQAKRQKMDAARRSKCTRHTIKRPVRKLYILEASQRDSTAS</sequence>
<feature type="compositionally biased region" description="Low complexity" evidence="2">
    <location>
        <begin position="831"/>
        <end position="843"/>
    </location>
</feature>
<dbReference type="InterPro" id="IPR001969">
    <property type="entry name" value="Aspartic_peptidase_AS"/>
</dbReference>
<reference evidence="4" key="1">
    <citation type="journal article" date="2020" name="Cell">
        <title>Large-Scale Comparative Analyses of Tick Genomes Elucidate Their Genetic Diversity and Vector Capacities.</title>
        <authorList>
            <consortium name="Tick Genome and Microbiome Consortium (TIGMIC)"/>
            <person name="Jia N."/>
            <person name="Wang J."/>
            <person name="Shi W."/>
            <person name="Du L."/>
            <person name="Sun Y."/>
            <person name="Zhan W."/>
            <person name="Jiang J.F."/>
            <person name="Wang Q."/>
            <person name="Zhang B."/>
            <person name="Ji P."/>
            <person name="Bell-Sakyi L."/>
            <person name="Cui X.M."/>
            <person name="Yuan T.T."/>
            <person name="Jiang B.G."/>
            <person name="Yang W.F."/>
            <person name="Lam T.T."/>
            <person name="Chang Q.C."/>
            <person name="Ding S.J."/>
            <person name="Wang X.J."/>
            <person name="Zhu J.G."/>
            <person name="Ruan X.D."/>
            <person name="Zhao L."/>
            <person name="Wei J.T."/>
            <person name="Ye R.Z."/>
            <person name="Que T.C."/>
            <person name="Du C.H."/>
            <person name="Zhou Y.H."/>
            <person name="Cheng J.X."/>
            <person name="Dai P.F."/>
            <person name="Guo W.B."/>
            <person name="Han X.H."/>
            <person name="Huang E.J."/>
            <person name="Li L.F."/>
            <person name="Wei W."/>
            <person name="Gao Y.C."/>
            <person name="Liu J.Z."/>
            <person name="Shao H.Z."/>
            <person name="Wang X."/>
            <person name="Wang C.C."/>
            <person name="Yang T.C."/>
            <person name="Huo Q.B."/>
            <person name="Li W."/>
            <person name="Chen H.Y."/>
            <person name="Chen S.E."/>
            <person name="Zhou L.G."/>
            <person name="Ni X.B."/>
            <person name="Tian J.H."/>
            <person name="Sheng Y."/>
            <person name="Liu T."/>
            <person name="Pan Y.S."/>
            <person name="Xia L.Y."/>
            <person name="Li J."/>
            <person name="Zhao F."/>
            <person name="Cao W.C."/>
        </authorList>
    </citation>
    <scope>NUCLEOTIDE SEQUENCE</scope>
    <source>
        <strain evidence="4">Rsan-2018</strain>
    </source>
</reference>
<dbReference type="GO" id="GO:0006508">
    <property type="term" value="P:proteolysis"/>
    <property type="evidence" value="ECO:0007669"/>
    <property type="project" value="InterPro"/>
</dbReference>
<dbReference type="GO" id="GO:0004190">
    <property type="term" value="F:aspartic-type endopeptidase activity"/>
    <property type="evidence" value="ECO:0007669"/>
    <property type="project" value="InterPro"/>
</dbReference>
<gene>
    <name evidence="4" type="ORF">HPB52_003237</name>
</gene>
<feature type="compositionally biased region" description="Basic and acidic residues" evidence="2">
    <location>
        <begin position="757"/>
        <end position="775"/>
    </location>
</feature>
<dbReference type="EMBL" id="JABSTV010001249">
    <property type="protein sequence ID" value="KAH7961142.1"/>
    <property type="molecule type" value="Genomic_DNA"/>
</dbReference>
<feature type="region of interest" description="Disordered" evidence="2">
    <location>
        <begin position="363"/>
        <end position="389"/>
    </location>
</feature>
<dbReference type="PROSITE" id="PS00141">
    <property type="entry name" value="ASP_PROTEASE"/>
    <property type="match status" value="1"/>
</dbReference>
<keyword evidence="1" id="KW-0863">Zinc-finger</keyword>
<dbReference type="PANTHER" id="PTHR47331">
    <property type="entry name" value="PHD-TYPE DOMAIN-CONTAINING PROTEIN"/>
    <property type="match status" value="1"/>
</dbReference>
<feature type="region of interest" description="Disordered" evidence="2">
    <location>
        <begin position="486"/>
        <end position="507"/>
    </location>
</feature>
<dbReference type="InterPro" id="IPR001878">
    <property type="entry name" value="Znf_CCHC"/>
</dbReference>
<feature type="compositionally biased region" description="Low complexity" evidence="2">
    <location>
        <begin position="783"/>
        <end position="792"/>
    </location>
</feature>
<keyword evidence="5" id="KW-1185">Reference proteome</keyword>
<evidence type="ECO:0000259" key="3">
    <source>
        <dbReference type="PROSITE" id="PS50158"/>
    </source>
</evidence>